<gene>
    <name evidence="1" type="ORF">TorRG33x02_095000</name>
</gene>
<reference evidence="2" key="1">
    <citation type="submission" date="2016-06" db="EMBL/GenBank/DDBJ databases">
        <title>Parallel loss of symbiosis genes in relatives of nitrogen-fixing non-legume Parasponia.</title>
        <authorList>
            <person name="Van Velzen R."/>
            <person name="Holmer R."/>
            <person name="Bu F."/>
            <person name="Rutten L."/>
            <person name="Van Zeijl A."/>
            <person name="Liu W."/>
            <person name="Santuari L."/>
            <person name="Cao Q."/>
            <person name="Sharma T."/>
            <person name="Shen D."/>
            <person name="Roswanjaya Y."/>
            <person name="Wardhani T."/>
            <person name="Kalhor M.S."/>
            <person name="Jansen J."/>
            <person name="Van den Hoogen J."/>
            <person name="Gungor B."/>
            <person name="Hartog M."/>
            <person name="Hontelez J."/>
            <person name="Verver J."/>
            <person name="Yang W.-C."/>
            <person name="Schijlen E."/>
            <person name="Repin R."/>
            <person name="Schilthuizen M."/>
            <person name="Schranz E."/>
            <person name="Heidstra R."/>
            <person name="Miyata K."/>
            <person name="Fedorova E."/>
            <person name="Kohlen W."/>
            <person name="Bisseling T."/>
            <person name="Smit S."/>
            <person name="Geurts R."/>
        </authorList>
    </citation>
    <scope>NUCLEOTIDE SEQUENCE [LARGE SCALE GENOMIC DNA]</scope>
    <source>
        <strain evidence="2">cv. RG33-2</strain>
    </source>
</reference>
<organism evidence="1 2">
    <name type="scientific">Trema orientale</name>
    <name type="common">Charcoal tree</name>
    <name type="synonym">Celtis orientalis</name>
    <dbReference type="NCBI Taxonomy" id="63057"/>
    <lineage>
        <taxon>Eukaryota</taxon>
        <taxon>Viridiplantae</taxon>
        <taxon>Streptophyta</taxon>
        <taxon>Embryophyta</taxon>
        <taxon>Tracheophyta</taxon>
        <taxon>Spermatophyta</taxon>
        <taxon>Magnoliopsida</taxon>
        <taxon>eudicotyledons</taxon>
        <taxon>Gunneridae</taxon>
        <taxon>Pentapetalae</taxon>
        <taxon>rosids</taxon>
        <taxon>fabids</taxon>
        <taxon>Rosales</taxon>
        <taxon>Cannabaceae</taxon>
        <taxon>Trema</taxon>
    </lineage>
</organism>
<dbReference type="AlphaFoldDB" id="A0A2P5FAA2"/>
<protein>
    <submittedName>
        <fullName evidence="1">Uncharacterized protein</fullName>
    </submittedName>
</protein>
<accession>A0A2P5FAA2</accession>
<feature type="non-terminal residue" evidence="1">
    <location>
        <position position="1"/>
    </location>
</feature>
<comment type="caution">
    <text evidence="1">The sequence shown here is derived from an EMBL/GenBank/DDBJ whole genome shotgun (WGS) entry which is preliminary data.</text>
</comment>
<dbReference type="Proteomes" id="UP000237000">
    <property type="component" value="Unassembled WGS sequence"/>
</dbReference>
<evidence type="ECO:0000313" key="2">
    <source>
        <dbReference type="Proteomes" id="UP000237000"/>
    </source>
</evidence>
<sequence length="87" mass="10006">SFIKKRVSLFPLLIPLSKVQTRLCRSPVRNTAVHTLLIFVNGAGMRKQYRSLSQELENPSTKWRNFINLINQLPPCVDSPFIYFGIS</sequence>
<name>A0A2P5FAA2_TREOI</name>
<dbReference type="InParanoid" id="A0A2P5FAA2"/>
<dbReference type="EMBL" id="JXTC01000049">
    <property type="protein sequence ID" value="PON94717.1"/>
    <property type="molecule type" value="Genomic_DNA"/>
</dbReference>
<proteinExistence type="predicted"/>
<keyword evidence="2" id="KW-1185">Reference proteome</keyword>
<evidence type="ECO:0000313" key="1">
    <source>
        <dbReference type="EMBL" id="PON94717.1"/>
    </source>
</evidence>